<dbReference type="STRING" id="595536.GCA_000178815_03105"/>
<feature type="transmembrane region" description="Helical" evidence="10">
    <location>
        <begin position="380"/>
        <end position="397"/>
    </location>
</feature>
<feature type="transmembrane region" description="Helical" evidence="10">
    <location>
        <begin position="477"/>
        <end position="501"/>
    </location>
</feature>
<sequence length="512" mass="53417">MIRNLLSVGGFTLLSRITGFFRDVMLSAILGAGFVSDAFFIAFRLPNHFRAIFAEGAFNAAYVPCYSKALEREGKASAKEFSSEVFTLLLASQLVLLALAYAFMPQFVALLAPGLDDRPEKFELAVTLTRITFPYLLCMTLVTLHQGTLNANGRFAAPAFAPNLLNLSVMAALALAFLFPNAGVAASVGVTVSGALQLALLMADARLAGVLEGFARPRWKRVRDFFLMLGPAVIGSASGQIAIFADTIIASMLPDGGLSAITYADRIYQLPNGVIGIAAGTVLLPEMSRRLAAGDAAGAHAAQNRVMALTVALAAPFFIAFVTIPELIMSGVFQRGAFTAADALRSADVLAAYGGGLMALVLISSARAGFQAQGDTRTPMYVALGAVAVNVALKVVLYRPLGAVGLATATSVGLWINLTALIGIALHRGAMRFDEIFLRVSIASLVACVPLVLVAVFGYGPAARLGGALGGFGNVTALALLGAAGGLAYAAVLLGALRLFGLRLSQLRPRRA</sequence>
<dbReference type="PANTHER" id="PTHR47019">
    <property type="entry name" value="LIPID II FLIPPASE MURJ"/>
    <property type="match status" value="1"/>
</dbReference>
<feature type="transmembrane region" description="Helical" evidence="10">
    <location>
        <begin position="403"/>
        <end position="424"/>
    </location>
</feature>
<feature type="transmembrane region" description="Helical" evidence="10">
    <location>
        <begin position="156"/>
        <end position="178"/>
    </location>
</feature>
<keyword evidence="2 10" id="KW-1003">Cell membrane</keyword>
<keyword evidence="4 10" id="KW-0133">Cell shape</keyword>
<evidence type="ECO:0000313" key="13">
    <source>
        <dbReference type="Proteomes" id="UP000230709"/>
    </source>
</evidence>
<organism evidence="12 13">
    <name type="scientific">Methylosinus trichosporium (strain ATCC 35070 / NCIMB 11131 / UNIQEM 75 / OB3b)</name>
    <dbReference type="NCBI Taxonomy" id="595536"/>
    <lineage>
        <taxon>Bacteria</taxon>
        <taxon>Pseudomonadati</taxon>
        <taxon>Pseudomonadota</taxon>
        <taxon>Alphaproteobacteria</taxon>
        <taxon>Hyphomicrobiales</taxon>
        <taxon>Methylocystaceae</taxon>
        <taxon>Methylosinus</taxon>
    </lineage>
</organism>
<feature type="transmembrane region" description="Helical" evidence="10">
    <location>
        <begin position="267"/>
        <end position="285"/>
    </location>
</feature>
<feature type="transmembrane region" description="Helical" evidence="10">
    <location>
        <begin position="306"/>
        <end position="329"/>
    </location>
</feature>
<evidence type="ECO:0000256" key="4">
    <source>
        <dbReference type="ARBA" id="ARBA00022960"/>
    </source>
</evidence>
<keyword evidence="10 11" id="KW-0813">Transport</keyword>
<dbReference type="InterPro" id="IPR051050">
    <property type="entry name" value="Lipid_II_flippase_MurJ/MviN"/>
</dbReference>
<dbReference type="GO" id="GO:0015648">
    <property type="term" value="F:lipid-linked peptidoglycan transporter activity"/>
    <property type="evidence" value="ECO:0007669"/>
    <property type="project" value="UniProtKB-UniRule"/>
</dbReference>
<dbReference type="RefSeq" id="WP_003613573.1">
    <property type="nucleotide sequence ID" value="NZ_ADVE02000001.1"/>
</dbReference>
<keyword evidence="10" id="KW-0997">Cell inner membrane</keyword>
<keyword evidence="13" id="KW-1185">Reference proteome</keyword>
<keyword evidence="3 10" id="KW-0812">Transmembrane</keyword>
<feature type="transmembrane region" description="Helical" evidence="10">
    <location>
        <begin position="436"/>
        <end position="457"/>
    </location>
</feature>
<dbReference type="GO" id="GO:0008360">
    <property type="term" value="P:regulation of cell shape"/>
    <property type="evidence" value="ECO:0007669"/>
    <property type="project" value="UniProtKB-UniRule"/>
</dbReference>
<evidence type="ECO:0000256" key="2">
    <source>
        <dbReference type="ARBA" id="ARBA00022475"/>
    </source>
</evidence>
<dbReference type="Pfam" id="PF03023">
    <property type="entry name" value="MurJ"/>
    <property type="match status" value="1"/>
</dbReference>
<dbReference type="GO" id="GO:0071555">
    <property type="term" value="P:cell wall organization"/>
    <property type="evidence" value="ECO:0007669"/>
    <property type="project" value="UniProtKB-UniRule"/>
</dbReference>
<dbReference type="GO" id="GO:0005886">
    <property type="term" value="C:plasma membrane"/>
    <property type="evidence" value="ECO:0007669"/>
    <property type="project" value="UniProtKB-SubCell"/>
</dbReference>
<keyword evidence="10 11" id="KW-0961">Cell wall biogenesis/degradation</keyword>
<feature type="transmembrane region" description="Helical" evidence="10">
    <location>
        <begin position="85"/>
        <end position="104"/>
    </location>
</feature>
<keyword evidence="7 10" id="KW-0472">Membrane</keyword>
<dbReference type="GO" id="GO:0034204">
    <property type="term" value="P:lipid translocation"/>
    <property type="evidence" value="ECO:0007669"/>
    <property type="project" value="TreeGrafter"/>
</dbReference>
<dbReference type="NCBIfam" id="TIGR01695">
    <property type="entry name" value="murJ_mviN"/>
    <property type="match status" value="1"/>
</dbReference>
<name>A0A2D2CZR2_METT3</name>
<dbReference type="PANTHER" id="PTHR47019:SF1">
    <property type="entry name" value="LIPID II FLIPPASE MURJ"/>
    <property type="match status" value="1"/>
</dbReference>
<evidence type="ECO:0000256" key="6">
    <source>
        <dbReference type="ARBA" id="ARBA00022989"/>
    </source>
</evidence>
<comment type="function">
    <text evidence="8 10 11">Involved in peptidoglycan biosynthesis. Transports lipid-linked peptidoglycan precursors from the inner to the outer leaflet of the cytoplasmic membrane.</text>
</comment>
<evidence type="ECO:0000256" key="1">
    <source>
        <dbReference type="ARBA" id="ARBA00004651"/>
    </source>
</evidence>
<feature type="transmembrane region" description="Helical" evidence="10">
    <location>
        <begin position="184"/>
        <end position="204"/>
    </location>
</feature>
<feature type="transmembrane region" description="Helical" evidence="10">
    <location>
        <begin position="225"/>
        <end position="245"/>
    </location>
</feature>
<feature type="transmembrane region" description="Helical" evidence="10">
    <location>
        <begin position="124"/>
        <end position="144"/>
    </location>
</feature>
<dbReference type="PRINTS" id="PR01806">
    <property type="entry name" value="VIRFACTRMVIN"/>
</dbReference>
<dbReference type="InterPro" id="IPR004268">
    <property type="entry name" value="MurJ"/>
</dbReference>
<dbReference type="HAMAP" id="MF_02078">
    <property type="entry name" value="MurJ_MviN"/>
    <property type="match status" value="1"/>
</dbReference>
<evidence type="ECO:0000256" key="3">
    <source>
        <dbReference type="ARBA" id="ARBA00022692"/>
    </source>
</evidence>
<evidence type="ECO:0000313" key="12">
    <source>
        <dbReference type="EMBL" id="ATQ68215.1"/>
    </source>
</evidence>
<proteinExistence type="inferred from homology"/>
<evidence type="ECO:0000256" key="9">
    <source>
        <dbReference type="ARBA" id="ARBA00061532"/>
    </source>
</evidence>
<dbReference type="CDD" id="cd13123">
    <property type="entry name" value="MATE_MurJ_like"/>
    <property type="match status" value="1"/>
</dbReference>
<dbReference type="EMBL" id="CP023737">
    <property type="protein sequence ID" value="ATQ68215.1"/>
    <property type="molecule type" value="Genomic_DNA"/>
</dbReference>
<evidence type="ECO:0000256" key="8">
    <source>
        <dbReference type="ARBA" id="ARBA00060041"/>
    </source>
</evidence>
<dbReference type="AlphaFoldDB" id="A0A2D2CZR2"/>
<keyword evidence="6 10" id="KW-1133">Transmembrane helix</keyword>
<feature type="transmembrane region" description="Helical" evidence="10">
    <location>
        <begin position="20"/>
        <end position="43"/>
    </location>
</feature>
<dbReference type="PIRSF" id="PIRSF002869">
    <property type="entry name" value="MviN"/>
    <property type="match status" value="1"/>
</dbReference>
<dbReference type="KEGG" id="mtw:CQW49_10285"/>
<evidence type="ECO:0000256" key="11">
    <source>
        <dbReference type="PIRNR" id="PIRNR002869"/>
    </source>
</evidence>
<dbReference type="UniPathway" id="UPA00219"/>
<dbReference type="Proteomes" id="UP000230709">
    <property type="component" value="Chromosome"/>
</dbReference>
<evidence type="ECO:0000256" key="7">
    <source>
        <dbReference type="ARBA" id="ARBA00023136"/>
    </source>
</evidence>
<evidence type="ECO:0000256" key="5">
    <source>
        <dbReference type="ARBA" id="ARBA00022984"/>
    </source>
</evidence>
<keyword evidence="5 10" id="KW-0573">Peptidoglycan synthesis</keyword>
<comment type="similarity">
    <text evidence="9 10 11">Belongs to the MurJ/MviN family.</text>
</comment>
<feature type="transmembrane region" description="Helical" evidence="10">
    <location>
        <begin position="349"/>
        <end position="368"/>
    </location>
</feature>
<protein>
    <recommendedName>
        <fullName evidence="10">Probable lipid II flippase MurJ</fullName>
    </recommendedName>
</protein>
<comment type="pathway">
    <text evidence="10">Cell wall biogenesis; peptidoglycan biosynthesis.</text>
</comment>
<evidence type="ECO:0000256" key="10">
    <source>
        <dbReference type="HAMAP-Rule" id="MF_02078"/>
    </source>
</evidence>
<accession>A0A2D2CZR2</accession>
<comment type="subcellular location">
    <subcellularLocation>
        <location evidence="10">Cell inner membrane</location>
        <topology evidence="10">Multi-pass membrane protein</topology>
    </subcellularLocation>
    <subcellularLocation>
        <location evidence="1">Cell membrane</location>
        <topology evidence="1">Multi-pass membrane protein</topology>
    </subcellularLocation>
</comment>
<reference evidence="13" key="1">
    <citation type="submission" date="2017-10" db="EMBL/GenBank/DDBJ databases">
        <title>Completed PacBio SMRT sequence of Methylosinus trichosporium OB3b reveals presence of a third large plasmid.</title>
        <authorList>
            <person name="Charles T.C."/>
            <person name="Lynch M.D.J."/>
            <person name="Heil J.R."/>
            <person name="Cheng J."/>
        </authorList>
    </citation>
    <scope>NUCLEOTIDE SEQUENCE [LARGE SCALE GENOMIC DNA]</scope>
    <source>
        <strain evidence="13">OB3b</strain>
    </source>
</reference>
<gene>
    <name evidence="12" type="primary">mviN</name>
    <name evidence="10" type="synonym">murJ</name>
    <name evidence="12" type="ORF">CQW49_10285</name>
</gene>
<dbReference type="GO" id="GO:0009252">
    <property type="term" value="P:peptidoglycan biosynthetic process"/>
    <property type="evidence" value="ECO:0007669"/>
    <property type="project" value="UniProtKB-UniRule"/>
</dbReference>